<protein>
    <submittedName>
        <fullName evidence="1">Uncharacterized protein</fullName>
    </submittedName>
</protein>
<dbReference type="HOGENOM" id="CLU_3426676_0_0_5"/>
<dbReference type="Proteomes" id="UP000016944">
    <property type="component" value="Chromosome II"/>
</dbReference>
<reference evidence="1 2" key="1">
    <citation type="journal article" date="2013" name="Genome Announc.">
        <title>Complete Genome Sequence of the Sesbania Symbiont and Rice Growth-Promoting Endophyte Rhizobium sp. Strain IRBG74.</title>
        <authorList>
            <person name="Crook M.B."/>
            <person name="Mitra S."/>
            <person name="Ane J.M."/>
            <person name="Sadowsky M.J."/>
            <person name="Gyaneshwar P."/>
        </authorList>
    </citation>
    <scope>NUCLEOTIDE SEQUENCE [LARGE SCALE GENOMIC DNA]</scope>
    <source>
        <strain evidence="1 2">IRBG74</strain>
    </source>
</reference>
<evidence type="ECO:0000313" key="1">
    <source>
        <dbReference type="EMBL" id="CDI10848.1"/>
    </source>
</evidence>
<dbReference type="AlphaFoldDB" id="U4Q491"/>
<gene>
    <name evidence="1" type="ORF">BN877_II1057</name>
</gene>
<sequence length="21" mass="2395">MLGPIAGLSWRFHVIEHSKSE</sequence>
<name>U4Q491_9HYPH</name>
<evidence type="ECO:0000313" key="2">
    <source>
        <dbReference type="Proteomes" id="UP000016944"/>
    </source>
</evidence>
<dbReference type="KEGG" id="rir:BN877_II1057"/>
<accession>U4Q491</accession>
<organism evidence="1 2">
    <name type="scientific">Agrobacterium pusense</name>
    <dbReference type="NCBI Taxonomy" id="648995"/>
    <lineage>
        <taxon>Bacteria</taxon>
        <taxon>Pseudomonadati</taxon>
        <taxon>Pseudomonadota</taxon>
        <taxon>Alphaproteobacteria</taxon>
        <taxon>Hyphomicrobiales</taxon>
        <taxon>Rhizobiaceae</taxon>
        <taxon>Rhizobium/Agrobacterium group</taxon>
        <taxon>Agrobacterium</taxon>
    </lineage>
</organism>
<dbReference type="EMBL" id="HG518323">
    <property type="protein sequence ID" value="CDI10848.1"/>
    <property type="molecule type" value="Genomic_DNA"/>
</dbReference>
<proteinExistence type="predicted"/>